<dbReference type="InterPro" id="IPR036188">
    <property type="entry name" value="FAD/NAD-bd_sf"/>
</dbReference>
<dbReference type="SUPFAM" id="SSF51905">
    <property type="entry name" value="FAD/NAD(P)-binding domain"/>
    <property type="match status" value="1"/>
</dbReference>
<dbReference type="AlphaFoldDB" id="A0AAE0MUQ0"/>
<keyword evidence="5" id="KW-1185">Reference proteome</keyword>
<dbReference type="PANTHER" id="PTHR11552:SF115">
    <property type="entry name" value="DEHYDROGENASE XPTC-RELATED"/>
    <property type="match status" value="1"/>
</dbReference>
<feature type="region of interest" description="Disordered" evidence="2">
    <location>
        <begin position="63"/>
        <end position="113"/>
    </location>
</feature>
<evidence type="ECO:0000313" key="5">
    <source>
        <dbReference type="Proteomes" id="UP001278500"/>
    </source>
</evidence>
<dbReference type="GO" id="GO:0050660">
    <property type="term" value="F:flavin adenine dinucleotide binding"/>
    <property type="evidence" value="ECO:0007669"/>
    <property type="project" value="InterPro"/>
</dbReference>
<comment type="caution">
    <text evidence="4">The sequence shown here is derived from an EMBL/GenBank/DDBJ whole genome shotgun (WGS) entry which is preliminary data.</text>
</comment>
<evidence type="ECO:0000256" key="1">
    <source>
        <dbReference type="ARBA" id="ARBA00010790"/>
    </source>
</evidence>
<dbReference type="GO" id="GO:0044550">
    <property type="term" value="P:secondary metabolite biosynthetic process"/>
    <property type="evidence" value="ECO:0007669"/>
    <property type="project" value="TreeGrafter"/>
</dbReference>
<comment type="similarity">
    <text evidence="1">Belongs to the GMC oxidoreductase family.</text>
</comment>
<dbReference type="Proteomes" id="UP001278500">
    <property type="component" value="Unassembled WGS sequence"/>
</dbReference>
<sequence>MMSERLGGCVDAELKVYGVKGLRVVDASVMPLIVGGGLQATVYAVAERGADLIRGRKPLKVRRNEKETEEVDETEDGTEAGVDGTDDNDGSGNGEPSANRLGGFTWGFPRRRA</sequence>
<dbReference type="InterPro" id="IPR012132">
    <property type="entry name" value="GMC_OxRdtase"/>
</dbReference>
<dbReference type="PANTHER" id="PTHR11552">
    <property type="entry name" value="GLUCOSE-METHANOL-CHOLINE GMC OXIDOREDUCTASE"/>
    <property type="match status" value="1"/>
</dbReference>
<protein>
    <recommendedName>
        <fullName evidence="3">Glucose-methanol-choline oxidoreductase C-terminal domain-containing protein</fullName>
    </recommendedName>
</protein>
<feature type="compositionally biased region" description="Acidic residues" evidence="2">
    <location>
        <begin position="67"/>
        <end position="89"/>
    </location>
</feature>
<feature type="domain" description="Glucose-methanol-choline oxidoreductase C-terminal" evidence="3">
    <location>
        <begin position="1"/>
        <end position="46"/>
    </location>
</feature>
<name>A0AAE0MUQ0_9PEZI</name>
<evidence type="ECO:0000259" key="3">
    <source>
        <dbReference type="Pfam" id="PF05199"/>
    </source>
</evidence>
<gene>
    <name evidence="4" type="ORF">B0H65DRAFT_492459</name>
</gene>
<dbReference type="EMBL" id="JAUEPP010000003">
    <property type="protein sequence ID" value="KAK3348443.1"/>
    <property type="molecule type" value="Genomic_DNA"/>
</dbReference>
<dbReference type="RefSeq" id="XP_062683525.1">
    <property type="nucleotide sequence ID" value="XM_062827753.1"/>
</dbReference>
<organism evidence="4 5">
    <name type="scientific">Neurospora tetraspora</name>
    <dbReference type="NCBI Taxonomy" id="94610"/>
    <lineage>
        <taxon>Eukaryota</taxon>
        <taxon>Fungi</taxon>
        <taxon>Dikarya</taxon>
        <taxon>Ascomycota</taxon>
        <taxon>Pezizomycotina</taxon>
        <taxon>Sordariomycetes</taxon>
        <taxon>Sordariomycetidae</taxon>
        <taxon>Sordariales</taxon>
        <taxon>Sordariaceae</taxon>
        <taxon>Neurospora</taxon>
    </lineage>
</organism>
<proteinExistence type="inferred from homology"/>
<dbReference type="InterPro" id="IPR007867">
    <property type="entry name" value="GMC_OxRtase_C"/>
</dbReference>
<reference evidence="4" key="2">
    <citation type="submission" date="2023-06" db="EMBL/GenBank/DDBJ databases">
        <authorList>
            <consortium name="Lawrence Berkeley National Laboratory"/>
            <person name="Haridas S."/>
            <person name="Hensen N."/>
            <person name="Bonometti L."/>
            <person name="Westerberg I."/>
            <person name="Brannstrom I.O."/>
            <person name="Guillou S."/>
            <person name="Cros-Aarteil S."/>
            <person name="Calhoun S."/>
            <person name="Kuo A."/>
            <person name="Mondo S."/>
            <person name="Pangilinan J."/>
            <person name="Riley R."/>
            <person name="Labutti K."/>
            <person name="Andreopoulos B."/>
            <person name="Lipzen A."/>
            <person name="Chen C."/>
            <person name="Yanf M."/>
            <person name="Daum C."/>
            <person name="Ng V."/>
            <person name="Clum A."/>
            <person name="Steindorff A."/>
            <person name="Ohm R."/>
            <person name="Martin F."/>
            <person name="Silar P."/>
            <person name="Natvig D."/>
            <person name="Lalanne C."/>
            <person name="Gautier V."/>
            <person name="Ament-Velasquez S.L."/>
            <person name="Kruys A."/>
            <person name="Hutchinson M.I."/>
            <person name="Powell A.J."/>
            <person name="Barry K."/>
            <person name="Miller A.N."/>
            <person name="Grigoriev I.V."/>
            <person name="Debuchy R."/>
            <person name="Gladieux P."/>
            <person name="Thoren M.H."/>
            <person name="Johannesson H."/>
        </authorList>
    </citation>
    <scope>NUCLEOTIDE SEQUENCE</scope>
    <source>
        <strain evidence="4">CBS 560.94</strain>
    </source>
</reference>
<evidence type="ECO:0000313" key="4">
    <source>
        <dbReference type="EMBL" id="KAK3348443.1"/>
    </source>
</evidence>
<evidence type="ECO:0000256" key="2">
    <source>
        <dbReference type="SAM" id="MobiDB-lite"/>
    </source>
</evidence>
<accession>A0AAE0MUQ0</accession>
<dbReference type="GeneID" id="87864907"/>
<dbReference type="Gene3D" id="3.50.50.60">
    <property type="entry name" value="FAD/NAD(P)-binding domain"/>
    <property type="match status" value="1"/>
</dbReference>
<dbReference type="Pfam" id="PF05199">
    <property type="entry name" value="GMC_oxred_C"/>
    <property type="match status" value="1"/>
</dbReference>
<reference evidence="4" key="1">
    <citation type="journal article" date="2023" name="Mol. Phylogenet. Evol.">
        <title>Genome-scale phylogeny and comparative genomics of the fungal order Sordariales.</title>
        <authorList>
            <person name="Hensen N."/>
            <person name="Bonometti L."/>
            <person name="Westerberg I."/>
            <person name="Brannstrom I.O."/>
            <person name="Guillou S."/>
            <person name="Cros-Aarteil S."/>
            <person name="Calhoun S."/>
            <person name="Haridas S."/>
            <person name="Kuo A."/>
            <person name="Mondo S."/>
            <person name="Pangilinan J."/>
            <person name="Riley R."/>
            <person name="LaButti K."/>
            <person name="Andreopoulos B."/>
            <person name="Lipzen A."/>
            <person name="Chen C."/>
            <person name="Yan M."/>
            <person name="Daum C."/>
            <person name="Ng V."/>
            <person name="Clum A."/>
            <person name="Steindorff A."/>
            <person name="Ohm R.A."/>
            <person name="Martin F."/>
            <person name="Silar P."/>
            <person name="Natvig D.O."/>
            <person name="Lalanne C."/>
            <person name="Gautier V."/>
            <person name="Ament-Velasquez S.L."/>
            <person name="Kruys A."/>
            <person name="Hutchinson M.I."/>
            <person name="Powell A.J."/>
            <person name="Barry K."/>
            <person name="Miller A.N."/>
            <person name="Grigoriev I.V."/>
            <person name="Debuchy R."/>
            <person name="Gladieux P."/>
            <person name="Hiltunen Thoren M."/>
            <person name="Johannesson H."/>
        </authorList>
    </citation>
    <scope>NUCLEOTIDE SEQUENCE</scope>
    <source>
        <strain evidence="4">CBS 560.94</strain>
    </source>
</reference>
<dbReference type="GO" id="GO:0016614">
    <property type="term" value="F:oxidoreductase activity, acting on CH-OH group of donors"/>
    <property type="evidence" value="ECO:0007669"/>
    <property type="project" value="InterPro"/>
</dbReference>